<dbReference type="CDD" id="cd01898">
    <property type="entry name" value="Obg"/>
    <property type="match status" value="1"/>
</dbReference>
<feature type="binding site" evidence="9">
    <location>
        <position position="188"/>
    </location>
    <ligand>
        <name>Mg(2+)</name>
        <dbReference type="ChEBI" id="CHEBI:18420"/>
    </ligand>
</feature>
<dbReference type="Pfam" id="PF01018">
    <property type="entry name" value="GTP1_OBG"/>
    <property type="match status" value="1"/>
</dbReference>
<dbReference type="HAMAP" id="MF_01454">
    <property type="entry name" value="GTPase_Obg"/>
    <property type="match status" value="1"/>
</dbReference>
<dbReference type="Proteomes" id="UP000831151">
    <property type="component" value="Chromosome"/>
</dbReference>
<feature type="binding site" evidence="9">
    <location>
        <begin position="208"/>
        <end position="211"/>
    </location>
    <ligand>
        <name>GTP</name>
        <dbReference type="ChEBI" id="CHEBI:37565"/>
    </ligand>
</feature>
<dbReference type="NCBIfam" id="TIGR03595">
    <property type="entry name" value="Obg_CgtA_exten"/>
    <property type="match status" value="1"/>
</dbReference>
<keyword evidence="14" id="KW-1185">Reference proteome</keyword>
<keyword evidence="7 9" id="KW-0460">Magnesium</keyword>
<dbReference type="Gene3D" id="3.30.300.350">
    <property type="entry name" value="GTP-binding protein OBG, C-terminal domain"/>
    <property type="match status" value="1"/>
</dbReference>
<dbReference type="InterPro" id="IPR006074">
    <property type="entry name" value="GTP1-OBG_CS"/>
</dbReference>
<evidence type="ECO:0000313" key="13">
    <source>
        <dbReference type="EMBL" id="UQK59865.1"/>
    </source>
</evidence>
<evidence type="ECO:0000259" key="11">
    <source>
        <dbReference type="PROSITE" id="PS51881"/>
    </source>
</evidence>
<keyword evidence="6 9" id="KW-0378">Hydrolase</keyword>
<evidence type="ECO:0000256" key="5">
    <source>
        <dbReference type="ARBA" id="ARBA00022741"/>
    </source>
</evidence>
<reference evidence="13" key="1">
    <citation type="submission" date="2022-04" db="EMBL/GenBank/DDBJ databases">
        <title>Complete genome sequences of Ezakiella coagulans and Fenollaria massiliensis.</title>
        <authorList>
            <person name="France M.T."/>
            <person name="Clifford J."/>
            <person name="Narina S."/>
            <person name="Rutt L."/>
            <person name="Ravel J."/>
        </authorList>
    </citation>
    <scope>NUCLEOTIDE SEQUENCE</scope>
    <source>
        <strain evidence="13">C0061C2</strain>
    </source>
</reference>
<dbReference type="InterPro" id="IPR006169">
    <property type="entry name" value="GTP1_OBG_dom"/>
</dbReference>
<evidence type="ECO:0000256" key="2">
    <source>
        <dbReference type="ARBA" id="ARBA00007699"/>
    </source>
</evidence>
<evidence type="ECO:0000256" key="3">
    <source>
        <dbReference type="ARBA" id="ARBA00022490"/>
    </source>
</evidence>
<dbReference type="InterPro" id="IPR036346">
    <property type="entry name" value="GTP-bd_prot_GTP1/OBG_C_sf"/>
</dbReference>
<comment type="function">
    <text evidence="9">An essential GTPase which binds GTP, GDP and possibly (p)ppGpp with moderate affinity, with high nucleotide exchange rates and a fairly low GTP hydrolysis rate. Plays a role in control of the cell cycle, stress response, ribosome biogenesis and in those bacteria that undergo differentiation, in morphogenesis control.</text>
</comment>
<comment type="cofactor">
    <cofactor evidence="1 9">
        <name>Mg(2+)</name>
        <dbReference type="ChEBI" id="CHEBI:18420"/>
    </cofactor>
</comment>
<dbReference type="FunFam" id="2.70.210.12:FF:000001">
    <property type="entry name" value="GTPase Obg"/>
    <property type="match status" value="1"/>
</dbReference>
<dbReference type="Gene3D" id="2.70.210.12">
    <property type="entry name" value="GTP1/OBG domain"/>
    <property type="match status" value="1"/>
</dbReference>
<dbReference type="Pfam" id="PF01926">
    <property type="entry name" value="MMR_HSR1"/>
    <property type="match status" value="1"/>
</dbReference>
<feature type="binding site" evidence="9">
    <location>
        <begin position="161"/>
        <end position="168"/>
    </location>
    <ligand>
        <name>GTP</name>
        <dbReference type="ChEBI" id="CHEBI:37565"/>
    </ligand>
</feature>
<keyword evidence="8 9" id="KW-0342">GTP-binding</keyword>
<feature type="domain" description="OBG-type G" evidence="10">
    <location>
        <begin position="155"/>
        <end position="326"/>
    </location>
</feature>
<dbReference type="SUPFAM" id="SSF52540">
    <property type="entry name" value="P-loop containing nucleoside triphosphate hydrolases"/>
    <property type="match status" value="1"/>
</dbReference>
<dbReference type="GO" id="GO:0042254">
    <property type="term" value="P:ribosome biogenesis"/>
    <property type="evidence" value="ECO:0007669"/>
    <property type="project" value="UniProtKB-UniRule"/>
</dbReference>
<evidence type="ECO:0000259" key="12">
    <source>
        <dbReference type="PROSITE" id="PS51883"/>
    </source>
</evidence>
<dbReference type="InterPro" id="IPR014100">
    <property type="entry name" value="GTP-bd_Obg/CgtA"/>
</dbReference>
<dbReference type="InterPro" id="IPR027417">
    <property type="entry name" value="P-loop_NTPase"/>
</dbReference>
<evidence type="ECO:0000256" key="9">
    <source>
        <dbReference type="HAMAP-Rule" id="MF_01454"/>
    </source>
</evidence>
<dbReference type="GO" id="GO:0000287">
    <property type="term" value="F:magnesium ion binding"/>
    <property type="evidence" value="ECO:0007669"/>
    <property type="project" value="InterPro"/>
</dbReference>
<feature type="binding site" evidence="9">
    <location>
        <position position="168"/>
    </location>
    <ligand>
        <name>Mg(2+)</name>
        <dbReference type="ChEBI" id="CHEBI:18420"/>
    </ligand>
</feature>
<sequence length="419" mass="46702">MVVLELKAGKGGDGMVGWRREKFEPAGGPYGGDGGKGASIILKADSNMRTLIDFKHKRIFKADNGENGKNKLQYGKDGEDMILKVPVGTLVKEFNSKGLIMDLKNDGDEVIIAKGGRGGRGNAKFKNSVRQAPTFAEPGKKGEEIKVILELKLIADVGFIGYPNVGKSSLLSVISRAKPKIANYHFTTLEPNLGVVTTKDNNSFVAADIPGLIEGAHEGLGLGHSFLKHIERTNVLAHVVDASRSERENPIEDFKKINEELFSYNEKLKDKKQLVVLNKADLVYEKEELEKLQNEFKQMGYDSVITSSATLEGVEMLKYKLYDIIKDMPRNVNETFDDTVYIKEDTDIPVHVYKSNGIYFVEGTKVENVLAGVYADNIDSLRYFQRFLEKEGIMDELRELGLEDSDTVDVCGFEFDYYS</sequence>
<dbReference type="InterPro" id="IPR015349">
    <property type="entry name" value="OCT_dom"/>
</dbReference>
<dbReference type="NCBIfam" id="NF008955">
    <property type="entry name" value="PRK12297.1"/>
    <property type="match status" value="1"/>
</dbReference>
<dbReference type="NCBIfam" id="NF008956">
    <property type="entry name" value="PRK12299.1"/>
    <property type="match status" value="1"/>
</dbReference>
<dbReference type="PANTHER" id="PTHR11702">
    <property type="entry name" value="DEVELOPMENTALLY REGULATED GTP-BINDING PROTEIN-RELATED"/>
    <property type="match status" value="1"/>
</dbReference>
<feature type="binding site" evidence="9">
    <location>
        <begin position="278"/>
        <end position="281"/>
    </location>
    <ligand>
        <name>GTP</name>
        <dbReference type="ChEBI" id="CHEBI:37565"/>
    </ligand>
</feature>
<dbReference type="PROSITE" id="PS51883">
    <property type="entry name" value="OBG"/>
    <property type="match status" value="1"/>
</dbReference>
<dbReference type="EMBL" id="CP096649">
    <property type="protein sequence ID" value="UQK59865.1"/>
    <property type="molecule type" value="Genomic_DNA"/>
</dbReference>
<dbReference type="Pfam" id="PF09269">
    <property type="entry name" value="DUF1967"/>
    <property type="match status" value="1"/>
</dbReference>
<dbReference type="PROSITE" id="PS00905">
    <property type="entry name" value="GTP1_OBG"/>
    <property type="match status" value="1"/>
</dbReference>
<keyword evidence="3 9" id="KW-0963">Cytoplasm</keyword>
<dbReference type="GO" id="GO:0005737">
    <property type="term" value="C:cytoplasm"/>
    <property type="evidence" value="ECO:0007669"/>
    <property type="project" value="UniProtKB-SubCell"/>
</dbReference>
<dbReference type="GO" id="GO:0005525">
    <property type="term" value="F:GTP binding"/>
    <property type="evidence" value="ECO:0007669"/>
    <property type="project" value="UniProtKB-UniRule"/>
</dbReference>
<name>A0A9E7DKV7_9FIRM</name>
<dbReference type="SUPFAM" id="SSF102741">
    <property type="entry name" value="Obg GTP-binding protein C-terminal domain"/>
    <property type="match status" value="1"/>
</dbReference>
<dbReference type="PROSITE" id="PS51881">
    <property type="entry name" value="OCT"/>
    <property type="match status" value="1"/>
</dbReference>
<feature type="binding site" evidence="9">
    <location>
        <begin position="186"/>
        <end position="190"/>
    </location>
    <ligand>
        <name>GTP</name>
        <dbReference type="ChEBI" id="CHEBI:37565"/>
    </ligand>
</feature>
<dbReference type="AlphaFoldDB" id="A0A9E7DKV7"/>
<organism evidence="13 14">
    <name type="scientific">Fenollaria massiliensis</name>
    <dbReference type="NCBI Taxonomy" id="938288"/>
    <lineage>
        <taxon>Bacteria</taxon>
        <taxon>Bacillati</taxon>
        <taxon>Bacillota</taxon>
        <taxon>Clostridia</taxon>
        <taxon>Eubacteriales</taxon>
        <taxon>Fenollaria</taxon>
    </lineage>
</organism>
<proteinExistence type="inferred from homology"/>
<dbReference type="RefSeq" id="WP_249243192.1">
    <property type="nucleotide sequence ID" value="NZ_CP096649.1"/>
</dbReference>
<comment type="subunit">
    <text evidence="9">Monomer.</text>
</comment>
<dbReference type="PRINTS" id="PR00326">
    <property type="entry name" value="GTP1OBG"/>
</dbReference>
<evidence type="ECO:0000256" key="4">
    <source>
        <dbReference type="ARBA" id="ARBA00022723"/>
    </source>
</evidence>
<dbReference type="NCBIfam" id="NF008954">
    <property type="entry name" value="PRK12296.1"/>
    <property type="match status" value="1"/>
</dbReference>
<dbReference type="KEGG" id="fms:M1R53_03270"/>
<keyword evidence="4 9" id="KW-0479">Metal-binding</keyword>
<protein>
    <recommendedName>
        <fullName evidence="9">GTPase Obg</fullName>
        <ecNumber evidence="9">3.6.5.-</ecNumber>
    </recommendedName>
    <alternativeName>
        <fullName evidence="9">GTP-binding protein Obg</fullName>
    </alternativeName>
</protein>
<dbReference type="InterPro" id="IPR006073">
    <property type="entry name" value="GTP-bd"/>
</dbReference>
<keyword evidence="5 9" id="KW-0547">Nucleotide-binding</keyword>
<dbReference type="PROSITE" id="PS51710">
    <property type="entry name" value="G_OBG"/>
    <property type="match status" value="1"/>
</dbReference>
<comment type="similarity">
    <text evidence="2 9">Belongs to the TRAFAC class OBG-HflX-like GTPase superfamily. OBG GTPase family.</text>
</comment>
<dbReference type="PANTHER" id="PTHR11702:SF31">
    <property type="entry name" value="MITOCHONDRIAL RIBOSOME-ASSOCIATED GTPASE 2"/>
    <property type="match status" value="1"/>
</dbReference>
<gene>
    <name evidence="13" type="primary">obgE</name>
    <name evidence="9" type="synonym">obg</name>
    <name evidence="13" type="ORF">M1R53_03270</name>
</gene>
<accession>A0A9E7DKV7</accession>
<dbReference type="GO" id="GO:0003924">
    <property type="term" value="F:GTPase activity"/>
    <property type="evidence" value="ECO:0007669"/>
    <property type="project" value="UniProtKB-UniRule"/>
</dbReference>
<evidence type="ECO:0000313" key="14">
    <source>
        <dbReference type="Proteomes" id="UP000831151"/>
    </source>
</evidence>
<feature type="domain" description="OCT" evidence="11">
    <location>
        <begin position="340"/>
        <end position="419"/>
    </location>
</feature>
<dbReference type="Gene3D" id="3.40.50.300">
    <property type="entry name" value="P-loop containing nucleotide triphosphate hydrolases"/>
    <property type="match status" value="1"/>
</dbReference>
<feature type="binding site" evidence="9">
    <location>
        <begin position="307"/>
        <end position="309"/>
    </location>
    <ligand>
        <name>GTP</name>
        <dbReference type="ChEBI" id="CHEBI:37565"/>
    </ligand>
</feature>
<dbReference type="EC" id="3.6.5.-" evidence="9"/>
<dbReference type="InterPro" id="IPR031167">
    <property type="entry name" value="G_OBG"/>
</dbReference>
<dbReference type="NCBIfam" id="TIGR02729">
    <property type="entry name" value="Obg_CgtA"/>
    <property type="match status" value="1"/>
</dbReference>
<evidence type="ECO:0000256" key="1">
    <source>
        <dbReference type="ARBA" id="ARBA00001946"/>
    </source>
</evidence>
<dbReference type="InterPro" id="IPR045086">
    <property type="entry name" value="OBG_GTPase"/>
</dbReference>
<evidence type="ECO:0000256" key="8">
    <source>
        <dbReference type="ARBA" id="ARBA00023134"/>
    </source>
</evidence>
<evidence type="ECO:0000256" key="7">
    <source>
        <dbReference type="ARBA" id="ARBA00022842"/>
    </source>
</evidence>
<evidence type="ECO:0000259" key="10">
    <source>
        <dbReference type="PROSITE" id="PS51710"/>
    </source>
</evidence>
<evidence type="ECO:0000256" key="6">
    <source>
        <dbReference type="ARBA" id="ARBA00022801"/>
    </source>
</evidence>
<dbReference type="InterPro" id="IPR036726">
    <property type="entry name" value="GTP1_OBG_dom_sf"/>
</dbReference>
<comment type="subcellular location">
    <subcellularLocation>
        <location evidence="9">Cytoplasm</location>
    </subcellularLocation>
</comment>
<feature type="domain" description="Obg" evidence="12">
    <location>
        <begin position="1"/>
        <end position="154"/>
    </location>
</feature>
<dbReference type="SUPFAM" id="SSF82051">
    <property type="entry name" value="Obg GTP-binding protein N-terminal domain"/>
    <property type="match status" value="1"/>
</dbReference>